<dbReference type="OrthoDB" id="9807600at2"/>
<dbReference type="InterPro" id="IPR016878">
    <property type="entry name" value="MICAH-like"/>
</dbReference>
<name>A0A0P8BG63_9GAMM</name>
<protein>
    <recommendedName>
        <fullName evidence="3">Phosphoribosyl-AMP cyclohydrolase</fullName>
    </recommendedName>
</protein>
<accession>A0A0P8BG63</accession>
<evidence type="ECO:0000313" key="1">
    <source>
        <dbReference type="EMBL" id="KPQ27328.1"/>
    </source>
</evidence>
<sequence>MSKLTIDRKRSGLVFAMAVAFSANVDADIAESDVLAAQKTWGDAVVMLSEHYAEGGIEKARETAIRVIGSAYGYDTGPVLFKPTLASIPQNIRLTAEGALAYFVGHNENFPDDSGFGIKGWTAVEFENAAIHLSGPVAMSMGNVHFTHKDGSVTTVDKSFGYQLDESGNLRIVLHHSSLPYGR</sequence>
<dbReference type="PATRIC" id="fig|1305731.5.peg.1812"/>
<evidence type="ECO:0000313" key="2">
    <source>
        <dbReference type="Proteomes" id="UP000050416"/>
    </source>
</evidence>
<dbReference type="EMBL" id="LJZQ01000030">
    <property type="protein sequence ID" value="KPQ27328.1"/>
    <property type="molecule type" value="Genomic_DNA"/>
</dbReference>
<dbReference type="Gene3D" id="3.10.450.50">
    <property type="match status" value="1"/>
</dbReference>
<dbReference type="STRING" id="1305731.GCA_000934705_00700"/>
<gene>
    <name evidence="1" type="ORF">HLUCCX14_15205</name>
</gene>
<dbReference type="AlphaFoldDB" id="A0A0P8BG63"/>
<comment type="caution">
    <text evidence="1">The sequence shown here is derived from an EMBL/GenBank/DDBJ whole genome shotgun (WGS) entry which is preliminary data.</text>
</comment>
<evidence type="ECO:0008006" key="3">
    <source>
        <dbReference type="Google" id="ProtNLM"/>
    </source>
</evidence>
<reference evidence="1 2" key="1">
    <citation type="submission" date="2015-09" db="EMBL/GenBank/DDBJ databases">
        <title>Identification and resolution of microdiversity through metagenomic sequencing of parallel consortia.</title>
        <authorList>
            <person name="Nelson W.C."/>
            <person name="Romine M.F."/>
            <person name="Lindemann S.R."/>
        </authorList>
    </citation>
    <scope>NUCLEOTIDE SEQUENCE [LARGE SCALE GENOMIC DNA]</scope>
    <source>
        <strain evidence="1">HL-55</strain>
    </source>
</reference>
<dbReference type="PIRSF" id="PIRSF028288">
    <property type="entry name" value="UCP028288"/>
    <property type="match status" value="1"/>
</dbReference>
<proteinExistence type="predicted"/>
<dbReference type="Proteomes" id="UP000050416">
    <property type="component" value="Unassembled WGS sequence"/>
</dbReference>
<organism evidence="1 2">
    <name type="scientific">Marinobacter excellens HL-55</name>
    <dbReference type="NCBI Taxonomy" id="1305731"/>
    <lineage>
        <taxon>Bacteria</taxon>
        <taxon>Pseudomonadati</taxon>
        <taxon>Pseudomonadota</taxon>
        <taxon>Gammaproteobacteria</taxon>
        <taxon>Pseudomonadales</taxon>
        <taxon>Marinobacteraceae</taxon>
        <taxon>Marinobacter</taxon>
    </lineage>
</organism>